<comment type="caution">
    <text evidence="3">The sequence shown here is derived from an EMBL/GenBank/DDBJ whole genome shotgun (WGS) entry which is preliminary data.</text>
</comment>
<gene>
    <name evidence="3" type="ORF">V1H85_17600</name>
</gene>
<dbReference type="InterPro" id="IPR029865">
    <property type="entry name" value="KIAA0319-like"/>
</dbReference>
<protein>
    <submittedName>
        <fullName evidence="3">PKD domain-containing protein</fullName>
    </submittedName>
</protein>
<dbReference type="PANTHER" id="PTHR46182">
    <property type="entry name" value="FI19480P1"/>
    <property type="match status" value="1"/>
</dbReference>
<reference evidence="3 4" key="1">
    <citation type="submission" date="2024-01" db="EMBL/GenBank/DDBJ databases">
        <title>Maribacter spp. originated from different algae showed divergent polysaccharides utilization ability.</title>
        <authorList>
            <person name="Wang H."/>
            <person name="Wu Y."/>
        </authorList>
    </citation>
    <scope>NUCLEOTIDE SEQUENCE [LARGE SCALE GENOMIC DNA]</scope>
    <source>
        <strain evidence="3 4">KPT27_14</strain>
    </source>
</reference>
<dbReference type="EMBL" id="JAZDDF010000023">
    <property type="protein sequence ID" value="MEE1974272.1"/>
    <property type="molecule type" value="Genomic_DNA"/>
</dbReference>
<dbReference type="InterPro" id="IPR022409">
    <property type="entry name" value="PKD/Chitinase_dom"/>
</dbReference>
<accession>A0ABU7IMT6</accession>
<dbReference type="SUPFAM" id="SSF49299">
    <property type="entry name" value="PKD domain"/>
    <property type="match status" value="1"/>
</dbReference>
<organism evidence="3 4">
    <name type="scientific">Maribacter flavus</name>
    <dbReference type="NCBI Taxonomy" id="1658664"/>
    <lineage>
        <taxon>Bacteria</taxon>
        <taxon>Pseudomonadati</taxon>
        <taxon>Bacteroidota</taxon>
        <taxon>Flavobacteriia</taxon>
        <taxon>Flavobacteriales</taxon>
        <taxon>Flavobacteriaceae</taxon>
        <taxon>Maribacter</taxon>
    </lineage>
</organism>
<dbReference type="Proteomes" id="UP001343698">
    <property type="component" value="Unassembled WGS sequence"/>
</dbReference>
<dbReference type="InterPro" id="IPR000601">
    <property type="entry name" value="PKD_dom"/>
</dbReference>
<dbReference type="InterPro" id="IPR035986">
    <property type="entry name" value="PKD_dom_sf"/>
</dbReference>
<dbReference type="RefSeq" id="WP_330072517.1">
    <property type="nucleotide sequence ID" value="NZ_JAZDDF010000023.1"/>
</dbReference>
<dbReference type="InterPro" id="IPR013783">
    <property type="entry name" value="Ig-like_fold"/>
</dbReference>
<dbReference type="Pfam" id="PF18911">
    <property type="entry name" value="PKD_4"/>
    <property type="match status" value="1"/>
</dbReference>
<dbReference type="PROSITE" id="PS50093">
    <property type="entry name" value="PKD"/>
    <property type="match status" value="1"/>
</dbReference>
<dbReference type="PROSITE" id="PS50268">
    <property type="entry name" value="CADHERIN_2"/>
    <property type="match status" value="1"/>
</dbReference>
<evidence type="ECO:0000259" key="2">
    <source>
        <dbReference type="PROSITE" id="PS50268"/>
    </source>
</evidence>
<name>A0ABU7IMT6_9FLAO</name>
<evidence type="ECO:0000259" key="1">
    <source>
        <dbReference type="PROSITE" id="PS50093"/>
    </source>
</evidence>
<evidence type="ECO:0000313" key="4">
    <source>
        <dbReference type="Proteomes" id="UP001343698"/>
    </source>
</evidence>
<proteinExistence type="predicted"/>
<dbReference type="InterPro" id="IPR002126">
    <property type="entry name" value="Cadherin-like_dom"/>
</dbReference>
<dbReference type="Gene3D" id="2.60.40.10">
    <property type="entry name" value="Immunoglobulins"/>
    <property type="match status" value="1"/>
</dbReference>
<feature type="domain" description="Cadherin" evidence="2">
    <location>
        <begin position="2"/>
        <end position="125"/>
    </location>
</feature>
<evidence type="ECO:0000313" key="3">
    <source>
        <dbReference type="EMBL" id="MEE1974272.1"/>
    </source>
</evidence>
<feature type="domain" description="PKD" evidence="1">
    <location>
        <begin position="33"/>
        <end position="120"/>
    </location>
</feature>
<keyword evidence="4" id="KW-1185">Reference proteome</keyword>
<dbReference type="PANTHER" id="PTHR46182:SF2">
    <property type="entry name" value="FI19480P1"/>
    <property type="match status" value="1"/>
</dbReference>
<feature type="non-terminal residue" evidence="3">
    <location>
        <position position="1"/>
    </location>
</feature>
<sequence>AGTYEVSLTVSDAGGLSDATSLTITVTAANGTPTAIASSDVTEGEAPLEVAFTGDASTDDIGVTGYLWDFGDGNTSTEANPVNTFTTAGTYEVSLTVSDAGGLSDTAILTITVNEENESLEVPSFEFILAPNPATDFVEVIMDANLDMDEIIGVMLHDMSGRLIRQYVTDQVLSGNTLRIPTAIYRSEVYVITLMFSNGDPISKRLVIQN</sequence>
<dbReference type="CDD" id="cd00146">
    <property type="entry name" value="PKD"/>
    <property type="match status" value="1"/>
</dbReference>
<dbReference type="SMART" id="SM00089">
    <property type="entry name" value="PKD"/>
    <property type="match status" value="1"/>
</dbReference>